<name>A0A3G2S787_MALR7</name>
<dbReference type="AlphaFoldDB" id="A0A3G2S787"/>
<reference evidence="1 2" key="1">
    <citation type="submission" date="2018-10" db="EMBL/GenBank/DDBJ databases">
        <title>Complete genome sequence of Malassezia restricta CBS 7877.</title>
        <authorList>
            <person name="Morand S.C."/>
            <person name="Bertignac M."/>
            <person name="Iltis A."/>
            <person name="Kolder I."/>
            <person name="Pirovano W."/>
            <person name="Jourdain R."/>
            <person name="Clavaud C."/>
        </authorList>
    </citation>
    <scope>NUCLEOTIDE SEQUENCE [LARGE SCALE GENOMIC DNA]</scope>
    <source>
        <strain evidence="1 2">CBS 7877</strain>
    </source>
</reference>
<dbReference type="Proteomes" id="UP000269793">
    <property type="component" value="Chromosome V"/>
</dbReference>
<evidence type="ECO:0000313" key="1">
    <source>
        <dbReference type="EMBL" id="AYO43706.1"/>
    </source>
</evidence>
<sequence>MAAAASETGAVPRTAIQAVHDMLFELRALRAYAGTARISEEAHALSLHSATRLGLYSIGRPSAQERHTSRESVLHALDSIYAASRKLCEDLDASNTAHNDTLSTGVAELARVASELCDASSSVRAYSFCTDPQLMPFPPALWTGALARTSQPSTDHMQAADTLDTLCQGIIPTLSGMGLECFHERIDMPDAHADIQATHTLTCGGKNIVLDIGFGLRHEGDAHLPHVSLQVSFASTASAQTPGDRDKALADVVCLPLQQLALILFGLPTEARVFERLTRGSVPPTTAYAQAMTLWQAFISTLTTLVSIDGLCESTPPADKPDAFQALEQVSRTAQRVCESEMHVLAQQYGEADEQRVVSLVMEHGHGLALSHHHTPFLSLAFAPSHAATVRIGPCVLRFEPESKPSWTPIPHSDVPPEAYNVLSTSVLEEGQNRPQALIALLDPGMCVPLRIARHVYCALGLARLPWSSTTPRRSACGYVQQCLGTSRRYYAASQDEESRHITALPFRSLAHLYSALELLREHARWATLLSSARLDQCEDGTAITVQLEEASPPGTSELRLSILSTRCNKTINAQLAYRGGYELQAQSVDMPLRTTTALDAQEAHLITDALQQTPRLDVLVHRLLEWGTCST</sequence>
<dbReference type="OrthoDB" id="3351202at2759"/>
<organism evidence="1 2">
    <name type="scientific">Malassezia restricta (strain ATCC 96810 / NBRC 103918 / CBS 7877)</name>
    <name type="common">Seborrheic dermatitis infection agent</name>
    <dbReference type="NCBI Taxonomy" id="425264"/>
    <lineage>
        <taxon>Eukaryota</taxon>
        <taxon>Fungi</taxon>
        <taxon>Dikarya</taxon>
        <taxon>Basidiomycota</taxon>
        <taxon>Ustilaginomycotina</taxon>
        <taxon>Malasseziomycetes</taxon>
        <taxon>Malasseziales</taxon>
        <taxon>Malasseziaceae</taxon>
        <taxon>Malassezia</taxon>
    </lineage>
</organism>
<dbReference type="VEuPathDB" id="FungiDB:DNF11_2756"/>
<accession>A0A3G2S787</accession>
<protein>
    <submittedName>
        <fullName evidence="1">Uncharacterized protein</fullName>
    </submittedName>
</protein>
<keyword evidence="2" id="KW-1185">Reference proteome</keyword>
<dbReference type="EMBL" id="CP033152">
    <property type="protein sequence ID" value="AYO43706.1"/>
    <property type="molecule type" value="Genomic_DNA"/>
</dbReference>
<proteinExistence type="predicted"/>
<gene>
    <name evidence="1" type="ORF">DNF11_2756</name>
</gene>
<evidence type="ECO:0000313" key="2">
    <source>
        <dbReference type="Proteomes" id="UP000269793"/>
    </source>
</evidence>